<feature type="compositionally biased region" description="Acidic residues" evidence="4">
    <location>
        <begin position="584"/>
        <end position="598"/>
    </location>
</feature>
<feature type="domain" description="BTB" evidence="5">
    <location>
        <begin position="672"/>
        <end position="740"/>
    </location>
</feature>
<organism evidence="6 7">
    <name type="scientific">Anaeramoeba flamelloides</name>
    <dbReference type="NCBI Taxonomy" id="1746091"/>
    <lineage>
        <taxon>Eukaryota</taxon>
        <taxon>Metamonada</taxon>
        <taxon>Anaeramoebidae</taxon>
        <taxon>Anaeramoeba</taxon>
    </lineage>
</organism>
<evidence type="ECO:0000256" key="1">
    <source>
        <dbReference type="ARBA" id="ARBA00022737"/>
    </source>
</evidence>
<evidence type="ECO:0000259" key="5">
    <source>
        <dbReference type="PROSITE" id="PS50097"/>
    </source>
</evidence>
<dbReference type="Gene3D" id="1.25.40.20">
    <property type="entry name" value="Ankyrin repeat-containing domain"/>
    <property type="match status" value="2"/>
</dbReference>
<feature type="compositionally biased region" description="Low complexity" evidence="4">
    <location>
        <begin position="535"/>
        <end position="544"/>
    </location>
</feature>
<dbReference type="EMBL" id="JANTQA010000060">
    <property type="protein sequence ID" value="KAJ3427644.1"/>
    <property type="molecule type" value="Genomic_DNA"/>
</dbReference>
<proteinExistence type="predicted"/>
<feature type="compositionally biased region" description="Acidic residues" evidence="4">
    <location>
        <begin position="605"/>
        <end position="619"/>
    </location>
</feature>
<dbReference type="InterPro" id="IPR036770">
    <property type="entry name" value="Ankyrin_rpt-contain_sf"/>
</dbReference>
<name>A0AAV7YJK0_9EUKA</name>
<keyword evidence="1" id="KW-0677">Repeat</keyword>
<gene>
    <name evidence="6" type="ORF">M0812_25271</name>
</gene>
<keyword evidence="2 3" id="KW-0040">ANK repeat</keyword>
<dbReference type="InterPro" id="IPR011333">
    <property type="entry name" value="SKP1/BTB/POZ_sf"/>
</dbReference>
<evidence type="ECO:0000256" key="4">
    <source>
        <dbReference type="SAM" id="MobiDB-lite"/>
    </source>
</evidence>
<dbReference type="PANTHER" id="PTHR24198">
    <property type="entry name" value="ANKYRIN REPEAT AND PROTEIN KINASE DOMAIN-CONTAINING PROTEIN"/>
    <property type="match status" value="1"/>
</dbReference>
<feature type="region of interest" description="Disordered" evidence="4">
    <location>
        <begin position="534"/>
        <end position="630"/>
    </location>
</feature>
<evidence type="ECO:0000313" key="7">
    <source>
        <dbReference type="Proteomes" id="UP001146793"/>
    </source>
</evidence>
<evidence type="ECO:0000256" key="3">
    <source>
        <dbReference type="PROSITE-ProRule" id="PRU00023"/>
    </source>
</evidence>
<dbReference type="SMART" id="SM00225">
    <property type="entry name" value="BTB"/>
    <property type="match status" value="1"/>
</dbReference>
<feature type="repeat" description="ANK" evidence="3">
    <location>
        <begin position="1"/>
        <end position="34"/>
    </location>
</feature>
<dbReference type="SMART" id="SM00248">
    <property type="entry name" value="ANK"/>
    <property type="match status" value="10"/>
</dbReference>
<accession>A0AAV7YJK0</accession>
<dbReference type="PROSITE" id="PS50297">
    <property type="entry name" value="ANK_REP_REGION"/>
    <property type="match status" value="2"/>
</dbReference>
<dbReference type="AlphaFoldDB" id="A0AAV7YJK0"/>
<dbReference type="Pfam" id="PF12796">
    <property type="entry name" value="Ank_2"/>
    <property type="match status" value="2"/>
</dbReference>
<feature type="repeat" description="ANK" evidence="3">
    <location>
        <begin position="292"/>
        <end position="326"/>
    </location>
</feature>
<reference evidence="6" key="1">
    <citation type="submission" date="2022-08" db="EMBL/GenBank/DDBJ databases">
        <title>Novel sulphate-reducing endosymbionts in the free-living metamonad Anaeramoeba.</title>
        <authorList>
            <person name="Jerlstrom-Hultqvist J."/>
            <person name="Cepicka I."/>
            <person name="Gallot-Lavallee L."/>
            <person name="Salas-Leiva D."/>
            <person name="Curtis B.A."/>
            <person name="Zahonova K."/>
            <person name="Pipaliya S."/>
            <person name="Dacks J."/>
            <person name="Roger A.J."/>
        </authorList>
    </citation>
    <scope>NUCLEOTIDE SEQUENCE</scope>
    <source>
        <strain evidence="6">Busselton2</strain>
    </source>
</reference>
<comment type="caution">
    <text evidence="6">The sequence shown here is derived from an EMBL/GenBank/DDBJ whole genome shotgun (WGS) entry which is preliminary data.</text>
</comment>
<feature type="repeat" description="ANK" evidence="3">
    <location>
        <begin position="105"/>
        <end position="139"/>
    </location>
</feature>
<dbReference type="PROSITE" id="PS50088">
    <property type="entry name" value="ANK_REPEAT"/>
    <property type="match status" value="4"/>
</dbReference>
<dbReference type="PANTHER" id="PTHR24198:SF165">
    <property type="entry name" value="ANKYRIN REPEAT-CONTAINING PROTEIN-RELATED"/>
    <property type="match status" value="1"/>
</dbReference>
<dbReference type="SUPFAM" id="SSF54695">
    <property type="entry name" value="POZ domain"/>
    <property type="match status" value="1"/>
</dbReference>
<dbReference type="Proteomes" id="UP001146793">
    <property type="component" value="Unassembled WGS sequence"/>
</dbReference>
<protein>
    <submittedName>
        <fullName evidence="6">Ankyrin repeat-containing protein</fullName>
    </submittedName>
</protein>
<dbReference type="SUPFAM" id="SSF48403">
    <property type="entry name" value="Ankyrin repeat"/>
    <property type="match status" value="2"/>
</dbReference>
<dbReference type="PROSITE" id="PS50097">
    <property type="entry name" value="BTB"/>
    <property type="match status" value="1"/>
</dbReference>
<dbReference type="Pfam" id="PF00651">
    <property type="entry name" value="BTB"/>
    <property type="match status" value="1"/>
</dbReference>
<dbReference type="CDD" id="cd18186">
    <property type="entry name" value="BTB_POZ_ZBTB_KLHL-like"/>
    <property type="match status" value="1"/>
</dbReference>
<dbReference type="Pfam" id="PF00023">
    <property type="entry name" value="Ank"/>
    <property type="match status" value="1"/>
</dbReference>
<feature type="compositionally biased region" description="Basic and acidic residues" evidence="4">
    <location>
        <begin position="551"/>
        <end position="579"/>
    </location>
</feature>
<dbReference type="InterPro" id="IPR000210">
    <property type="entry name" value="BTB/POZ_dom"/>
</dbReference>
<evidence type="ECO:0000256" key="2">
    <source>
        <dbReference type="ARBA" id="ARBA00023043"/>
    </source>
</evidence>
<evidence type="ECO:0000313" key="6">
    <source>
        <dbReference type="EMBL" id="KAJ3427644.1"/>
    </source>
</evidence>
<dbReference type="Gene3D" id="3.30.710.10">
    <property type="entry name" value="Potassium Channel Kv1.1, Chain A"/>
    <property type="match status" value="1"/>
</dbReference>
<sequence length="778" mass="92395">MNTILHVYCRNKNQDLEILKFFIEKGVDIKARNRFNKSAFFFLCEKKSLETDIIYFFLDNGIDLNERDRRSNAIFHLICKNKTPSLEIIKLLIKKGINIHEKDKNGNTGLHYLCENAEQSLDLIKYLIEKGAKINERNKDGNDCFQLFCKREKNDITILKFFLNHDVNFNNHNVFGKNPLSDLFSNKSHPAEFFDFFLQYHLKNYATNNDNKNKKNNEKKSVFSIIFVFSKLCENRPVHLEIIKKFYTQVISKNHGGWKEGFFTLCRNTDINVQTIKYFVNHNIKINDCDYRGNTGFHFSCKNYKPNLQVFNYFLENGANINLKVRGGSTCFHYICQNEHINLDVIKFFLKKGADIYSEDNMRNTPLLYLLQNKNHRHLINFIFKNYYNINYQDAFGESLLHLYFINSKCEALDLFFYNGANFNLINNENESIYDYAKENYYYNHFVKDDIKQMILLNNNCLRNDLKNFFLHERKFTDFEIKGIKFHKAFLENSLEKPIEEITKILEKYPEEYILQFLKLIYFNEIVEIKNHDSNNTLNKNQNENENELENNNKDKNENRNEIVNEKEKEKENDKKNENGNENGNEDEDEDGDGDGNENENGNGNEDEEGDEDEDEDEDKNGNRYKKQKDKEIKNKNKVLFQILNHLGIKHKLFALHWKKSLKRLYRDENSKNFTIILTNKQEIKVHKFILECRSGLFRLLFSNINDPNINQINDYSEHSLEAMGILLEYLYTEKISKRDINLDVLDELSDMGDYYQLDPKCTFNLLVEDINKNLQKK</sequence>
<dbReference type="InterPro" id="IPR002110">
    <property type="entry name" value="Ankyrin_rpt"/>
</dbReference>
<feature type="repeat" description="ANK" evidence="3">
    <location>
        <begin position="327"/>
        <end position="361"/>
    </location>
</feature>